<dbReference type="AlphaFoldDB" id="A0A916VEU5"/>
<organism evidence="1 2">
    <name type="scientific">Anaerostipes butyraticus</name>
    <dbReference type="NCBI Taxonomy" id="645466"/>
    <lineage>
        <taxon>Bacteria</taxon>
        <taxon>Bacillati</taxon>
        <taxon>Bacillota</taxon>
        <taxon>Clostridia</taxon>
        <taxon>Lachnospirales</taxon>
        <taxon>Lachnospiraceae</taxon>
        <taxon>Anaerostipes</taxon>
    </lineage>
</organism>
<accession>A0A916VEU5</accession>
<dbReference type="InterPro" id="IPR008316">
    <property type="entry name" value="UCP029876"/>
</dbReference>
<proteinExistence type="predicted"/>
<gene>
    <name evidence="1" type="ORF">ANBU17_31450</name>
</gene>
<dbReference type="Proteomes" id="UP000613208">
    <property type="component" value="Unassembled WGS sequence"/>
</dbReference>
<protein>
    <recommendedName>
        <fullName evidence="3">DUF1048 domain-containing protein</fullName>
    </recommendedName>
</protein>
<dbReference type="SUPFAM" id="SSF158560">
    <property type="entry name" value="BH3980-like"/>
    <property type="match status" value="1"/>
</dbReference>
<comment type="caution">
    <text evidence="1">The sequence shown here is derived from an EMBL/GenBank/DDBJ whole genome shotgun (WGS) entry which is preliminary data.</text>
</comment>
<dbReference type="Gene3D" id="1.10.1900.10">
    <property type="entry name" value="c-terminal domain of poly(a) binding protein"/>
    <property type="match status" value="1"/>
</dbReference>
<name>A0A916VEU5_9FIRM</name>
<reference evidence="1" key="1">
    <citation type="submission" date="2020-06" db="EMBL/GenBank/DDBJ databases">
        <title>Characterization of fructooligosaccharide metabolism and fructooligosaccharide-degrading enzymes in human commensal butyrate producers.</title>
        <authorList>
            <person name="Tanno H."/>
            <person name="Fujii T."/>
            <person name="Hirano K."/>
            <person name="Maeno S."/>
            <person name="Tonozuka T."/>
            <person name="Sakamoto M."/>
            <person name="Ohkuma M."/>
            <person name="Tochio T."/>
            <person name="Endo A."/>
        </authorList>
    </citation>
    <scope>NUCLEOTIDE SEQUENCE</scope>
    <source>
        <strain evidence="1">JCM 17466</strain>
    </source>
</reference>
<evidence type="ECO:0000313" key="1">
    <source>
        <dbReference type="EMBL" id="GFO86798.1"/>
    </source>
</evidence>
<evidence type="ECO:0000313" key="2">
    <source>
        <dbReference type="Proteomes" id="UP000613208"/>
    </source>
</evidence>
<dbReference type="Pfam" id="PF06304">
    <property type="entry name" value="DUF1048"/>
    <property type="match status" value="1"/>
</dbReference>
<keyword evidence="2" id="KW-1185">Reference proteome</keyword>
<sequence>MKQFFDEYFNFSKMVKNKRKYKKEMQRVKDLPKDYQYVFKQIQNHMWKFGCGSGYDMMEVQCDLSDLFEESAADGKNVLEITGKDVAGFVDELLKNTRTYTQDWRNKLNKKINKKLRDDKSEKC</sequence>
<evidence type="ECO:0008006" key="3">
    <source>
        <dbReference type="Google" id="ProtNLM"/>
    </source>
</evidence>
<dbReference type="EMBL" id="BLYI01000076">
    <property type="protein sequence ID" value="GFO86798.1"/>
    <property type="molecule type" value="Genomic_DNA"/>
</dbReference>
<dbReference type="RefSeq" id="WP_201312440.1">
    <property type="nucleotide sequence ID" value="NZ_BLYI01000076.1"/>
</dbReference>